<accession>A0A2K6FF69</accession>
<dbReference type="GeneTree" id="ENSGT01110000271363"/>
<evidence type="ECO:0000256" key="1">
    <source>
        <dbReference type="SAM" id="MobiDB-lite"/>
    </source>
</evidence>
<reference evidence="2" key="1">
    <citation type="submission" date="2025-08" db="UniProtKB">
        <authorList>
            <consortium name="Ensembl"/>
        </authorList>
    </citation>
    <scope>IDENTIFICATION</scope>
</reference>
<dbReference type="AlphaFoldDB" id="A0A2K6FF69"/>
<proteinExistence type="predicted"/>
<protein>
    <submittedName>
        <fullName evidence="2">Uncharacterized protein</fullName>
    </submittedName>
</protein>
<evidence type="ECO:0000313" key="2">
    <source>
        <dbReference type="Ensembl" id="ENSPCOP00000012629.1"/>
    </source>
</evidence>
<dbReference type="Ensembl" id="ENSPCOT00000023231.1">
    <property type="protein sequence ID" value="ENSPCOP00000012629.1"/>
    <property type="gene ID" value="ENSPCOG00000017907.1"/>
</dbReference>
<keyword evidence="3" id="KW-1185">Reference proteome</keyword>
<feature type="region of interest" description="Disordered" evidence="1">
    <location>
        <begin position="1"/>
        <end position="37"/>
    </location>
</feature>
<organism evidence="2 3">
    <name type="scientific">Propithecus coquereli</name>
    <name type="common">Coquerel's sifaka</name>
    <name type="synonym">Propithecus verreauxi coquereli</name>
    <dbReference type="NCBI Taxonomy" id="379532"/>
    <lineage>
        <taxon>Eukaryota</taxon>
        <taxon>Metazoa</taxon>
        <taxon>Chordata</taxon>
        <taxon>Craniata</taxon>
        <taxon>Vertebrata</taxon>
        <taxon>Euteleostomi</taxon>
        <taxon>Mammalia</taxon>
        <taxon>Eutheria</taxon>
        <taxon>Euarchontoglires</taxon>
        <taxon>Primates</taxon>
        <taxon>Strepsirrhini</taxon>
        <taxon>Lemuriformes</taxon>
        <taxon>Indriidae</taxon>
        <taxon>Propithecus</taxon>
    </lineage>
</organism>
<evidence type="ECO:0000313" key="3">
    <source>
        <dbReference type="Proteomes" id="UP000233160"/>
    </source>
</evidence>
<sequence length="37" mass="4061">TKRMMRMRTPQYLISNTGQSGDAGESGHRAAARPVDL</sequence>
<reference evidence="2" key="2">
    <citation type="submission" date="2025-09" db="UniProtKB">
        <authorList>
            <consortium name="Ensembl"/>
        </authorList>
    </citation>
    <scope>IDENTIFICATION</scope>
</reference>
<dbReference type="Proteomes" id="UP000233160">
    <property type="component" value="Unassembled WGS sequence"/>
</dbReference>
<name>A0A2K6FF69_PROCO</name>